<keyword evidence="15" id="KW-0966">Cell projection</keyword>
<keyword evidence="10 13" id="KW-0472">Membrane</keyword>
<evidence type="ECO:0000256" key="1">
    <source>
        <dbReference type="ARBA" id="ARBA00004651"/>
    </source>
</evidence>
<feature type="region of interest" description="Disordered" evidence="14">
    <location>
        <begin position="1"/>
        <end position="27"/>
    </location>
</feature>
<dbReference type="Pfam" id="PF01312">
    <property type="entry name" value="Bac_export_2"/>
    <property type="match status" value="1"/>
</dbReference>
<evidence type="ECO:0000256" key="12">
    <source>
        <dbReference type="ARBA" id="ARBA00025078"/>
    </source>
</evidence>
<evidence type="ECO:0000256" key="2">
    <source>
        <dbReference type="ARBA" id="ARBA00010690"/>
    </source>
</evidence>
<proteinExistence type="inferred from homology"/>
<evidence type="ECO:0000313" key="16">
    <source>
        <dbReference type="Proteomes" id="UP001500279"/>
    </source>
</evidence>
<keyword evidence="7 13" id="KW-1005">Bacterial flagellum biogenesis</keyword>
<sequence length="378" mass="40734">MADSAQDRNLPASSKKKSKAREEGQVPRSRDLGHFTALAAGGAGLAAIAVPLSGWLQQMLASALRFDRSTVADPGQMSAQLAAMMMKALLVIVPMGLVMAGVGILTAVLSGGWNMSFKVLEPSFGKLNPISGLGRMFAKQHLIDVGKMLVMALLLGSVGYYYLKAQFMGMVSLMAVPLPSAVGQLASTIAGGFGLLLLVLGVWALIDVPLQHHLWLEKLKMSREEVKQEHKDAEGNVEIKAKIRARMREMVKKRMLAAVPTADLIVMNPTHYAVALKYDESQMGAPRVVAKGADLLALKIRDIARESKVPVLQAPPLARALYAHCELDHEVPAALFAAVAQVLAWVYQLRGKPGYIAPPEVHVPPELDPHNAPDNKMP</sequence>
<evidence type="ECO:0000256" key="13">
    <source>
        <dbReference type="RuleBase" id="RU364091"/>
    </source>
</evidence>
<dbReference type="SUPFAM" id="SSF160544">
    <property type="entry name" value="EscU C-terminal domain-like"/>
    <property type="match status" value="1"/>
</dbReference>
<feature type="transmembrane region" description="Helical" evidence="13">
    <location>
        <begin position="145"/>
        <end position="163"/>
    </location>
</feature>
<dbReference type="PANTHER" id="PTHR30531:SF12">
    <property type="entry name" value="FLAGELLAR BIOSYNTHETIC PROTEIN FLHB"/>
    <property type="match status" value="1"/>
</dbReference>
<gene>
    <name evidence="15" type="primary">flhB_1</name>
    <name evidence="13" type="synonym">flhB</name>
    <name evidence="15" type="ORF">GCM10009107_35880</name>
</gene>
<dbReference type="Proteomes" id="UP001500279">
    <property type="component" value="Unassembled WGS sequence"/>
</dbReference>
<evidence type="ECO:0000256" key="11">
    <source>
        <dbReference type="ARBA" id="ARBA00023225"/>
    </source>
</evidence>
<evidence type="ECO:0000256" key="9">
    <source>
        <dbReference type="ARBA" id="ARBA00022989"/>
    </source>
</evidence>
<evidence type="ECO:0000256" key="5">
    <source>
        <dbReference type="ARBA" id="ARBA00022475"/>
    </source>
</evidence>
<keyword evidence="15" id="KW-0282">Flagellum</keyword>
<evidence type="ECO:0000313" key="15">
    <source>
        <dbReference type="EMBL" id="GAA0756892.1"/>
    </source>
</evidence>
<evidence type="ECO:0000256" key="6">
    <source>
        <dbReference type="ARBA" id="ARBA00022692"/>
    </source>
</evidence>
<evidence type="ECO:0000256" key="10">
    <source>
        <dbReference type="ARBA" id="ARBA00023136"/>
    </source>
</evidence>
<keyword evidence="16" id="KW-1185">Reference proteome</keyword>
<dbReference type="RefSeq" id="WP_141289785.1">
    <property type="nucleotide sequence ID" value="NZ_BAAAEW010000023.1"/>
</dbReference>
<comment type="similarity">
    <text evidence="2 13">Belongs to the type III secretion exporter family.</text>
</comment>
<dbReference type="PANTHER" id="PTHR30531">
    <property type="entry name" value="FLAGELLAR BIOSYNTHETIC PROTEIN FLHB"/>
    <property type="match status" value="1"/>
</dbReference>
<keyword evidence="11 13" id="KW-1006">Bacterial flagellum protein export</keyword>
<feature type="transmembrane region" description="Helical" evidence="13">
    <location>
        <begin position="88"/>
        <end position="109"/>
    </location>
</feature>
<evidence type="ECO:0000256" key="3">
    <source>
        <dbReference type="ARBA" id="ARBA00021622"/>
    </source>
</evidence>
<dbReference type="EMBL" id="BAAAEW010000023">
    <property type="protein sequence ID" value="GAA0756892.1"/>
    <property type="molecule type" value="Genomic_DNA"/>
</dbReference>
<evidence type="ECO:0000256" key="4">
    <source>
        <dbReference type="ARBA" id="ARBA00022448"/>
    </source>
</evidence>
<dbReference type="InterPro" id="IPR006136">
    <property type="entry name" value="FlhB"/>
</dbReference>
<reference evidence="15 16" key="1">
    <citation type="journal article" date="2019" name="Int. J. Syst. Evol. Microbiol.">
        <title>The Global Catalogue of Microorganisms (GCM) 10K type strain sequencing project: providing services to taxonomists for standard genome sequencing and annotation.</title>
        <authorList>
            <consortium name="The Broad Institute Genomics Platform"/>
            <consortium name="The Broad Institute Genome Sequencing Center for Infectious Disease"/>
            <person name="Wu L."/>
            <person name="Ma J."/>
        </authorList>
    </citation>
    <scope>NUCLEOTIDE SEQUENCE [LARGE SCALE GENOMIC DNA]</scope>
    <source>
        <strain evidence="15 16">JCM 15503</strain>
    </source>
</reference>
<keyword evidence="5 13" id="KW-1003">Cell membrane</keyword>
<name>A0ABN1K788_9BURK</name>
<dbReference type="Gene3D" id="3.40.1690.10">
    <property type="entry name" value="secretion proteins EscU"/>
    <property type="match status" value="1"/>
</dbReference>
<organism evidence="15 16">
    <name type="scientific">Ideonella azotifigens</name>
    <dbReference type="NCBI Taxonomy" id="513160"/>
    <lineage>
        <taxon>Bacteria</taxon>
        <taxon>Pseudomonadati</taxon>
        <taxon>Pseudomonadota</taxon>
        <taxon>Betaproteobacteria</taxon>
        <taxon>Burkholderiales</taxon>
        <taxon>Sphaerotilaceae</taxon>
        <taxon>Ideonella</taxon>
    </lineage>
</organism>
<evidence type="ECO:0000256" key="14">
    <source>
        <dbReference type="SAM" id="MobiDB-lite"/>
    </source>
</evidence>
<comment type="subcellular location">
    <subcellularLocation>
        <location evidence="1">Cell membrane</location>
        <topology evidence="1">Multi-pass membrane protein</topology>
    </subcellularLocation>
</comment>
<evidence type="ECO:0000256" key="7">
    <source>
        <dbReference type="ARBA" id="ARBA00022795"/>
    </source>
</evidence>
<protein>
    <recommendedName>
        <fullName evidence="3 13">Flagellar biosynthetic protein FlhB</fullName>
    </recommendedName>
</protein>
<comment type="function">
    <text evidence="12 13">Required for formation of the rod structure in the basal body of the flagellar apparatus. Together with FliI and FliH, may constitute the export apparatus of flagellin.</text>
</comment>
<dbReference type="InterPro" id="IPR029025">
    <property type="entry name" value="T3SS_substrate_exporter_C"/>
</dbReference>
<keyword evidence="4 13" id="KW-0813">Transport</keyword>
<feature type="transmembrane region" description="Helical" evidence="13">
    <location>
        <begin position="183"/>
        <end position="206"/>
    </location>
</feature>
<dbReference type="Gene3D" id="6.10.250.2080">
    <property type="match status" value="1"/>
</dbReference>
<keyword evidence="15" id="KW-0969">Cilium</keyword>
<dbReference type="PRINTS" id="PR00950">
    <property type="entry name" value="TYPE3IMSPROT"/>
</dbReference>
<evidence type="ECO:0000256" key="8">
    <source>
        <dbReference type="ARBA" id="ARBA00022927"/>
    </source>
</evidence>
<dbReference type="InterPro" id="IPR006135">
    <property type="entry name" value="T3SS_substrate_exporter"/>
</dbReference>
<dbReference type="NCBIfam" id="TIGR00328">
    <property type="entry name" value="flhB"/>
    <property type="match status" value="1"/>
</dbReference>
<accession>A0ABN1K788</accession>
<keyword evidence="9 13" id="KW-1133">Transmembrane helix</keyword>
<keyword evidence="6 13" id="KW-0812">Transmembrane</keyword>
<feature type="transmembrane region" description="Helical" evidence="13">
    <location>
        <begin position="35"/>
        <end position="56"/>
    </location>
</feature>
<keyword evidence="8 13" id="KW-0653">Protein transport</keyword>
<comment type="caution">
    <text evidence="15">The sequence shown here is derived from an EMBL/GenBank/DDBJ whole genome shotgun (WGS) entry which is preliminary data.</text>
</comment>